<sequence length="472" mass="54225">MEVNLAPKRRKIKSNSDIKTEICLQLVRLNRKKRWQNGWVLKHVNAEKVRQTLRERIEADYNWFAPRRCQTFRETVELGGSESMVSTERVEDQKTKALIMFNAEHGQGPYYEMEITGTCLCKDSKTQQIKEDMRGLYGKWLQGDIISIKLQETEWRIEIIKTGEVFNFGPGWFKFCEEAALKEGDRLVLRTYDDPLEVFACVFKHEDMQLIQESLGKEETGVSFFQYGNDLLIRDGVMISPVVVTKYYEEILQTVERVLCGDREWQLGYCKHNKTLTGFLPIVREYAVTAADTIFFSVTPGGESSVKIFQNDGMEIKYTDFVVGKEIAPEARYSREKERDIEVIVISDEDGSVENEAVCSGLSFAEVLQSSHVDGRSHGVIRSYMYISKSMESAAKNWNTSTVLTFNKGSSSWPIGITKTNNRIHFSRGWNAFVRDNDLKKGDTVNFTLGEDGTSFETTIKFSKKREDKDQE</sequence>
<dbReference type="Gramene" id="KZM80779">
    <property type="protein sequence ID" value="KZM80779"/>
    <property type="gene ID" value="DCAR_031645"/>
</dbReference>
<evidence type="ECO:0000256" key="5">
    <source>
        <dbReference type="ARBA" id="ARBA00023242"/>
    </source>
</evidence>
<reference evidence="6" key="1">
    <citation type="journal article" date="2016" name="Nat. Genet.">
        <title>A high-quality carrot genome assembly provides new insights into carotenoid accumulation and asterid genome evolution.</title>
        <authorList>
            <person name="Iorizzo M."/>
            <person name="Ellison S."/>
            <person name="Senalik D."/>
            <person name="Zeng P."/>
            <person name="Satapoomin P."/>
            <person name="Huang J."/>
            <person name="Bowman M."/>
            <person name="Iovene M."/>
            <person name="Sanseverino W."/>
            <person name="Cavagnaro P."/>
            <person name="Yildiz M."/>
            <person name="Macko-Podgorni A."/>
            <person name="Moranska E."/>
            <person name="Grzebelus E."/>
            <person name="Grzebelus D."/>
            <person name="Ashrafi H."/>
            <person name="Zheng Z."/>
            <person name="Cheng S."/>
            <person name="Spooner D."/>
            <person name="Van Deynze A."/>
            <person name="Simon P."/>
        </authorList>
    </citation>
    <scope>NUCLEOTIDE SEQUENCE</scope>
    <source>
        <tissue evidence="6">Leaf</tissue>
    </source>
</reference>
<dbReference type="AlphaFoldDB" id="A0A175YB19"/>
<dbReference type="EMBL" id="CP093348">
    <property type="protein sequence ID" value="WOH03928.1"/>
    <property type="molecule type" value="Genomic_DNA"/>
</dbReference>
<evidence type="ECO:0000313" key="7">
    <source>
        <dbReference type="Proteomes" id="UP000077755"/>
    </source>
</evidence>
<dbReference type="PANTHER" id="PTHR31920">
    <property type="entry name" value="B3 DOMAIN-CONTAINING"/>
    <property type="match status" value="1"/>
</dbReference>
<evidence type="ECO:0000313" key="6">
    <source>
        <dbReference type="EMBL" id="WOH03928.1"/>
    </source>
</evidence>
<keyword evidence="7" id="KW-1185">Reference proteome</keyword>
<dbReference type="InterPro" id="IPR003340">
    <property type="entry name" value="B3_DNA-bd"/>
</dbReference>
<proteinExistence type="predicted"/>
<reference evidence="6" key="2">
    <citation type="submission" date="2022-03" db="EMBL/GenBank/DDBJ databases">
        <title>Draft title - Genomic analysis of global carrot germplasm unveils the trajectory of domestication and the origin of high carotenoid orange carrot.</title>
        <authorList>
            <person name="Iorizzo M."/>
            <person name="Ellison S."/>
            <person name="Senalik D."/>
            <person name="Macko-Podgorni A."/>
            <person name="Grzebelus D."/>
            <person name="Bostan H."/>
            <person name="Rolling W."/>
            <person name="Curaba J."/>
            <person name="Simon P."/>
        </authorList>
    </citation>
    <scope>NUCLEOTIDE SEQUENCE</scope>
    <source>
        <tissue evidence="6">Leaf</tissue>
    </source>
</reference>
<dbReference type="GO" id="GO:0005634">
    <property type="term" value="C:nucleus"/>
    <property type="evidence" value="ECO:0007669"/>
    <property type="project" value="UniProtKB-SubCell"/>
</dbReference>
<accession>A0A175YB19</accession>
<dbReference type="InterPro" id="IPR050655">
    <property type="entry name" value="Plant_B3_domain"/>
</dbReference>
<comment type="subcellular location">
    <subcellularLocation>
        <location evidence="1">Nucleus</location>
    </subcellularLocation>
</comment>
<dbReference type="GO" id="GO:0003677">
    <property type="term" value="F:DNA binding"/>
    <property type="evidence" value="ECO:0007669"/>
    <property type="project" value="UniProtKB-KW"/>
</dbReference>
<dbReference type="Pfam" id="PF02362">
    <property type="entry name" value="B3"/>
    <property type="match status" value="1"/>
</dbReference>
<evidence type="ECO:0000256" key="2">
    <source>
        <dbReference type="ARBA" id="ARBA00023015"/>
    </source>
</evidence>
<keyword evidence="2" id="KW-0805">Transcription regulation</keyword>
<dbReference type="Proteomes" id="UP000077755">
    <property type="component" value="Chromosome 6"/>
</dbReference>
<dbReference type="InterPro" id="IPR015300">
    <property type="entry name" value="DNA-bd_pseudobarrel_sf"/>
</dbReference>
<dbReference type="PROSITE" id="PS50863">
    <property type="entry name" value="B3"/>
    <property type="match status" value="2"/>
</dbReference>
<dbReference type="SMART" id="SM01019">
    <property type="entry name" value="B3"/>
    <property type="match status" value="1"/>
</dbReference>
<dbReference type="Gene3D" id="2.40.330.10">
    <property type="entry name" value="DNA-binding pseudobarrel domain"/>
    <property type="match status" value="2"/>
</dbReference>
<keyword evidence="3" id="KW-0238">DNA-binding</keyword>
<evidence type="ECO:0000256" key="3">
    <source>
        <dbReference type="ARBA" id="ARBA00023125"/>
    </source>
</evidence>
<dbReference type="SUPFAM" id="SSF101936">
    <property type="entry name" value="DNA-binding pseudobarrel domain"/>
    <property type="match status" value="2"/>
</dbReference>
<keyword evidence="5" id="KW-0539">Nucleus</keyword>
<name>A0A175YB19_DAUCS</name>
<evidence type="ECO:0000256" key="1">
    <source>
        <dbReference type="ARBA" id="ARBA00004123"/>
    </source>
</evidence>
<dbReference type="CDD" id="cd10017">
    <property type="entry name" value="B3_DNA"/>
    <property type="match status" value="1"/>
</dbReference>
<dbReference type="PANTHER" id="PTHR31920:SF135">
    <property type="entry name" value="B3 DOMAIN-CONTAINING PROTEIN OS03G0621600-RELATED"/>
    <property type="match status" value="1"/>
</dbReference>
<organism evidence="6 7">
    <name type="scientific">Daucus carota subsp. sativus</name>
    <name type="common">Carrot</name>
    <dbReference type="NCBI Taxonomy" id="79200"/>
    <lineage>
        <taxon>Eukaryota</taxon>
        <taxon>Viridiplantae</taxon>
        <taxon>Streptophyta</taxon>
        <taxon>Embryophyta</taxon>
        <taxon>Tracheophyta</taxon>
        <taxon>Spermatophyta</taxon>
        <taxon>Magnoliopsida</taxon>
        <taxon>eudicotyledons</taxon>
        <taxon>Gunneridae</taxon>
        <taxon>Pentapetalae</taxon>
        <taxon>asterids</taxon>
        <taxon>campanulids</taxon>
        <taxon>Apiales</taxon>
        <taxon>Apiaceae</taxon>
        <taxon>Apioideae</taxon>
        <taxon>Scandiceae</taxon>
        <taxon>Daucinae</taxon>
        <taxon>Daucus</taxon>
        <taxon>Daucus sect. Daucus</taxon>
    </lineage>
</organism>
<evidence type="ECO:0000256" key="4">
    <source>
        <dbReference type="ARBA" id="ARBA00023163"/>
    </source>
</evidence>
<protein>
    <submittedName>
        <fullName evidence="6">Uncharacterized protein</fullName>
    </submittedName>
</protein>
<gene>
    <name evidence="6" type="ORF">DCAR_0623333</name>
</gene>
<keyword evidence="4" id="KW-0804">Transcription</keyword>